<evidence type="ECO:0000313" key="4">
    <source>
        <dbReference type="Proteomes" id="UP000724874"/>
    </source>
</evidence>
<evidence type="ECO:0000313" key="3">
    <source>
        <dbReference type="EMBL" id="KAF8901133.1"/>
    </source>
</evidence>
<reference evidence="3" key="1">
    <citation type="submission" date="2020-11" db="EMBL/GenBank/DDBJ databases">
        <authorList>
            <consortium name="DOE Joint Genome Institute"/>
            <person name="Ahrendt S."/>
            <person name="Riley R."/>
            <person name="Andreopoulos W."/>
            <person name="LaButti K."/>
            <person name="Pangilinan J."/>
            <person name="Ruiz-duenas F.J."/>
            <person name="Barrasa J.M."/>
            <person name="Sanchez-Garcia M."/>
            <person name="Camarero S."/>
            <person name="Miyauchi S."/>
            <person name="Serrano A."/>
            <person name="Linde D."/>
            <person name="Babiker R."/>
            <person name="Drula E."/>
            <person name="Ayuso-Fernandez I."/>
            <person name="Pacheco R."/>
            <person name="Padilla G."/>
            <person name="Ferreira P."/>
            <person name="Barriuso J."/>
            <person name="Kellner H."/>
            <person name="Castanera R."/>
            <person name="Alfaro M."/>
            <person name="Ramirez L."/>
            <person name="Pisabarro A.G."/>
            <person name="Kuo A."/>
            <person name="Tritt A."/>
            <person name="Lipzen A."/>
            <person name="He G."/>
            <person name="Yan M."/>
            <person name="Ng V."/>
            <person name="Cullen D."/>
            <person name="Martin F."/>
            <person name="Rosso M.-N."/>
            <person name="Henrissat B."/>
            <person name="Hibbett D."/>
            <person name="Martinez A.T."/>
            <person name="Grigoriev I.V."/>
        </authorList>
    </citation>
    <scope>NUCLEOTIDE SEQUENCE</scope>
    <source>
        <strain evidence="3">AH 44721</strain>
    </source>
</reference>
<comment type="caution">
    <text evidence="3">The sequence shown here is derived from an EMBL/GenBank/DDBJ whole genome shotgun (WGS) entry which is preliminary data.</text>
</comment>
<sequence length="306" mass="33725">MARGKKRKMSTDSTYKEEDSLKSQWHSHGNADDVEVGSLPVEPCVLSAEQQLGNSPGPACFVTWCRIPVHLHGKARKIKEELEENIQEEAQEDNQKEMNTVFIDKDDIGEDDVPAKKENAGGHPRHAIKAAGATAGAAIQQILKDLQESCGITPQQAFILTGFFPRGGKIKQVMEFYKKKTKNMTDAEKKALKMEMEHTFIINVTKDEGQSLQKKGAASCLTWQQVQTISHIDLDLHCKGCIVDTSDEPAGKLTPPVTFVSSELLTEAADSGELKIKDDACNTKNVLKGILACKQMKSACKRKQSM</sequence>
<accession>A0A9P5NNA9</accession>
<evidence type="ECO:0000256" key="1">
    <source>
        <dbReference type="SAM" id="Coils"/>
    </source>
</evidence>
<dbReference type="AlphaFoldDB" id="A0A9P5NNA9"/>
<proteinExistence type="predicted"/>
<dbReference type="EMBL" id="JADNYJ010000043">
    <property type="protein sequence ID" value="KAF8901133.1"/>
    <property type="molecule type" value="Genomic_DNA"/>
</dbReference>
<dbReference type="Proteomes" id="UP000724874">
    <property type="component" value="Unassembled WGS sequence"/>
</dbReference>
<gene>
    <name evidence="3" type="ORF">CPB84DRAFT_1747144</name>
</gene>
<name>A0A9P5NNA9_GYMJU</name>
<protein>
    <submittedName>
        <fullName evidence="3">Uncharacterized protein</fullName>
    </submittedName>
</protein>
<keyword evidence="4" id="KW-1185">Reference proteome</keyword>
<evidence type="ECO:0000256" key="2">
    <source>
        <dbReference type="SAM" id="MobiDB-lite"/>
    </source>
</evidence>
<keyword evidence="1" id="KW-0175">Coiled coil</keyword>
<feature type="coiled-coil region" evidence="1">
    <location>
        <begin position="72"/>
        <end position="99"/>
    </location>
</feature>
<feature type="region of interest" description="Disordered" evidence="2">
    <location>
        <begin position="1"/>
        <end position="34"/>
    </location>
</feature>
<organism evidence="3 4">
    <name type="scientific">Gymnopilus junonius</name>
    <name type="common">Spectacular rustgill mushroom</name>
    <name type="synonym">Gymnopilus spectabilis subsp. junonius</name>
    <dbReference type="NCBI Taxonomy" id="109634"/>
    <lineage>
        <taxon>Eukaryota</taxon>
        <taxon>Fungi</taxon>
        <taxon>Dikarya</taxon>
        <taxon>Basidiomycota</taxon>
        <taxon>Agaricomycotina</taxon>
        <taxon>Agaricomycetes</taxon>
        <taxon>Agaricomycetidae</taxon>
        <taxon>Agaricales</taxon>
        <taxon>Agaricineae</taxon>
        <taxon>Hymenogastraceae</taxon>
        <taxon>Gymnopilus</taxon>
    </lineage>
</organism>